<evidence type="ECO:0000259" key="5">
    <source>
        <dbReference type="Pfam" id="PF10551"/>
    </source>
</evidence>
<dbReference type="InterPro" id="IPR001207">
    <property type="entry name" value="Transposase_mutator"/>
</dbReference>
<keyword evidence="3" id="KW-0233">DNA recombination</keyword>
<evidence type="ECO:0000256" key="4">
    <source>
        <dbReference type="SAM" id="MobiDB-lite"/>
    </source>
</evidence>
<feature type="compositionally biased region" description="Acidic residues" evidence="4">
    <location>
        <begin position="131"/>
        <end position="145"/>
    </location>
</feature>
<keyword evidence="1" id="KW-0815">Transposition</keyword>
<reference evidence="7" key="2">
    <citation type="submission" date="2022-01" db="EMBL/GenBank/DDBJ databases">
        <authorList>
            <person name="Yamashiro T."/>
            <person name="Shiraishi A."/>
            <person name="Satake H."/>
            <person name="Nakayama K."/>
        </authorList>
    </citation>
    <scope>NUCLEOTIDE SEQUENCE</scope>
</reference>
<evidence type="ECO:0000313" key="8">
    <source>
        <dbReference type="Proteomes" id="UP001151760"/>
    </source>
</evidence>
<evidence type="ECO:0000256" key="2">
    <source>
        <dbReference type="ARBA" id="ARBA00023125"/>
    </source>
</evidence>
<keyword evidence="8" id="KW-1185">Reference proteome</keyword>
<evidence type="ECO:0000313" key="7">
    <source>
        <dbReference type="EMBL" id="GJS74929.1"/>
    </source>
</evidence>
<accession>A0ABQ4YB50</accession>
<proteinExistence type="predicted"/>
<comment type="caution">
    <text evidence="7">The sequence shown here is derived from an EMBL/GenBank/DDBJ whole genome shotgun (WGS) entry which is preliminary data.</text>
</comment>
<feature type="region of interest" description="Disordered" evidence="4">
    <location>
        <begin position="76"/>
        <end position="149"/>
    </location>
</feature>
<organism evidence="7 8">
    <name type="scientific">Tanacetum coccineum</name>
    <dbReference type="NCBI Taxonomy" id="301880"/>
    <lineage>
        <taxon>Eukaryota</taxon>
        <taxon>Viridiplantae</taxon>
        <taxon>Streptophyta</taxon>
        <taxon>Embryophyta</taxon>
        <taxon>Tracheophyta</taxon>
        <taxon>Spermatophyta</taxon>
        <taxon>Magnoliopsida</taxon>
        <taxon>eudicotyledons</taxon>
        <taxon>Gunneridae</taxon>
        <taxon>Pentapetalae</taxon>
        <taxon>asterids</taxon>
        <taxon>campanulids</taxon>
        <taxon>Asterales</taxon>
        <taxon>Asteraceae</taxon>
        <taxon>Asteroideae</taxon>
        <taxon>Anthemideae</taxon>
        <taxon>Anthemidinae</taxon>
        <taxon>Tanacetum</taxon>
    </lineage>
</organism>
<evidence type="ECO:0000256" key="1">
    <source>
        <dbReference type="ARBA" id="ARBA00022578"/>
    </source>
</evidence>
<evidence type="ECO:0000259" key="6">
    <source>
        <dbReference type="Pfam" id="PF26130"/>
    </source>
</evidence>
<name>A0ABQ4YB50_9ASTR</name>
<feature type="compositionally biased region" description="Polar residues" evidence="4">
    <location>
        <begin position="89"/>
        <end position="110"/>
    </location>
</feature>
<evidence type="ECO:0000256" key="3">
    <source>
        <dbReference type="ARBA" id="ARBA00023172"/>
    </source>
</evidence>
<dbReference type="EMBL" id="BQNB010010266">
    <property type="protein sequence ID" value="GJS74929.1"/>
    <property type="molecule type" value="Genomic_DNA"/>
</dbReference>
<gene>
    <name evidence="7" type="ORF">Tco_0724810</name>
</gene>
<dbReference type="PANTHER" id="PTHR31973:SF190">
    <property type="entry name" value="MULE TRANSPOSASE DOMAIN-CONTAINING PROTEIN"/>
    <property type="match status" value="1"/>
</dbReference>
<dbReference type="Pfam" id="PF10551">
    <property type="entry name" value="MULE"/>
    <property type="match status" value="1"/>
</dbReference>
<dbReference type="Pfam" id="PF26130">
    <property type="entry name" value="PB1-like"/>
    <property type="match status" value="1"/>
</dbReference>
<feature type="region of interest" description="Disordered" evidence="4">
    <location>
        <begin position="695"/>
        <end position="729"/>
    </location>
</feature>
<keyword evidence="2" id="KW-0238">DNA-binding</keyword>
<sequence>MLAATWSLRPDGHSLDSYNEYRNHPIAFTLKINHGGTLTSPPNVRYRGGKANWFDDVDADTFSAIEVQTIVKDFGVSYPDNNTYKDRPSGSNAGKSPSGSNAGKSPSGSNAGKRHSVIEDVDGSDSSVASEDSEDSDDSEFDVGDEDRIKDVEVDMDDFRKHTDENVEWVECNEEEVQVPPPFDYEEVDLEDFGSGTESDDLECERKRALKKLAKAHRLVDGQIYTENFFVGQSLANKQLIKEMVSKLSVAQRRQLWFTRNDKTRMRAECRGFVPVFGNGPGDSGLGVGDGGLVCDKPKVDSRYDKKTKKKDPVRDSIKCPWLLHCSKSKKAETWWVKKFNDSHTCLQSRSIGKCTASFLSKEIEETIKPNPRVPISALKDQLQRKYELGMSDMKIFRAKQMAEERVIGDWVKQYAQLRQYALELKEKNPETTIKIDVERCFDVESKTRQFRRIYICLGALKNGFKAGKRDLLGLDGCFLSGPYPGQILTAVGVDPNNGIYPLAYAVVESETKESWLWFLDCLGDDLELFRNSNFTFISDRQKGLIPALQETFPTAEHRFCLKHIYDNMKLQWRGEQYKDLLWRCATSTTEDPIVMEYLMKRIVIVQGIIGKSTGPLTPNATKIFNVIKRDTAQYKVIWNGGDLYDTPGLRGDKCVDMPNNGLELGILESWVHESYWLKTWEEMYRLSPLKKKFVGPRPAATQKNGVPKPTAATKKKDVSKAKGKQKKI</sequence>
<feature type="domain" description="PB1-like" evidence="6">
    <location>
        <begin position="28"/>
        <end position="86"/>
    </location>
</feature>
<feature type="domain" description="MULE transposase" evidence="5">
    <location>
        <begin position="473"/>
        <end position="568"/>
    </location>
</feature>
<dbReference type="InterPro" id="IPR058594">
    <property type="entry name" value="PB1-like_dom_pln"/>
</dbReference>
<protein>
    <submittedName>
        <fullName evidence="7">Mutator type transposase</fullName>
    </submittedName>
</protein>
<dbReference type="Proteomes" id="UP001151760">
    <property type="component" value="Unassembled WGS sequence"/>
</dbReference>
<dbReference type="PANTHER" id="PTHR31973">
    <property type="entry name" value="POLYPROTEIN, PUTATIVE-RELATED"/>
    <property type="match status" value="1"/>
</dbReference>
<dbReference type="PROSITE" id="PS01007">
    <property type="entry name" value="TRANSPOSASE_MUTATOR"/>
    <property type="match status" value="1"/>
</dbReference>
<reference evidence="7" key="1">
    <citation type="journal article" date="2022" name="Int. J. Mol. Sci.">
        <title>Draft Genome of Tanacetum Coccineum: Genomic Comparison of Closely Related Tanacetum-Family Plants.</title>
        <authorList>
            <person name="Yamashiro T."/>
            <person name="Shiraishi A."/>
            <person name="Nakayama K."/>
            <person name="Satake H."/>
        </authorList>
    </citation>
    <scope>NUCLEOTIDE SEQUENCE</scope>
</reference>
<dbReference type="InterPro" id="IPR018289">
    <property type="entry name" value="MULE_transposase_dom"/>
</dbReference>